<comment type="similarity">
    <text evidence="5">Belongs to the FAM234 family.</text>
</comment>
<dbReference type="GO" id="GO:0009986">
    <property type="term" value="C:cell surface"/>
    <property type="evidence" value="ECO:0007669"/>
    <property type="project" value="TreeGrafter"/>
</dbReference>
<keyword evidence="9" id="KW-1185">Reference proteome</keyword>
<sequence length="549" mass="61416">MDNKDTDAEIHPLRSHDVKPVVNNEIVGDKNETYKKPNWLSRCRTAAFFASLFLCLIVVFAFSFIIPCPVRPYSQRTWIVQYNRARTYAFLAKEDVNQDNIQDMLFLIKVYAKDDLNVTCEDEGFQSPCFLLTALSGTNGSTLWSRFVAEDVQFVECGIHNLGGLESSCCIIVGIPDSVIAIDSQTGNVLWQNSTGFPSNAVFRNPLLKIPDVNGDDVQDLMIFVSLGAQLQSFILSGKDGECIGQNKSIGIASKDGHYIHSTVTGSHYVLMYAGSTMEAYSVRDLFSRSTNEESNPITLQTDPDWEGHTNLSTGYIPIVPISSSGDVRYLMKVPGKYYNNILVVKSEVSELLDGQTFHSLWSVNTTNILSKPALGNFKKDVLSIMMEVGSGNGRKKVIIIDSNSGTIQWEVEINLGSLNPSPATLNTGDHRSFFLFWGEASQDLNYTMEPRTNLYLFHPSYSKALLQLNNHTDDIVMFDAFLFEKSRHACYVLLTGPNSTSTFGTVSISKRKLKEDITSSKIVWLSKETASEKDIRDHFFRMRYSSHS</sequence>
<comment type="subcellular location">
    <subcellularLocation>
        <location evidence="1">Membrane</location>
        <topology evidence="1">Single-pass membrane protein</topology>
    </subcellularLocation>
</comment>
<feature type="transmembrane region" description="Helical" evidence="6">
    <location>
        <begin position="45"/>
        <end position="66"/>
    </location>
</feature>
<dbReference type="InterPro" id="IPR045232">
    <property type="entry name" value="FAM234"/>
</dbReference>
<reference evidence="8" key="1">
    <citation type="submission" date="2025-08" db="UniProtKB">
        <authorList>
            <consortium name="Ensembl"/>
        </authorList>
    </citation>
    <scope>IDENTIFICATION</scope>
</reference>
<dbReference type="GeneTree" id="ENSGT00530000063694"/>
<keyword evidence="3 6" id="KW-1133">Transmembrane helix</keyword>
<evidence type="ECO:0000256" key="5">
    <source>
        <dbReference type="ARBA" id="ARBA00025791"/>
    </source>
</evidence>
<proteinExistence type="inferred from homology"/>
<dbReference type="PANTHER" id="PTHR21419:SF7">
    <property type="entry name" value="PROTEIN FAM234A"/>
    <property type="match status" value="1"/>
</dbReference>
<evidence type="ECO:0000313" key="9">
    <source>
        <dbReference type="Proteomes" id="UP000694569"/>
    </source>
</evidence>
<evidence type="ECO:0000256" key="2">
    <source>
        <dbReference type="ARBA" id="ARBA00022692"/>
    </source>
</evidence>
<dbReference type="OrthoDB" id="6364780at2759"/>
<keyword evidence="4 6" id="KW-0472">Membrane</keyword>
<evidence type="ECO:0000256" key="3">
    <source>
        <dbReference type="ARBA" id="ARBA00022989"/>
    </source>
</evidence>
<dbReference type="PANTHER" id="PTHR21419">
    <property type="match status" value="1"/>
</dbReference>
<evidence type="ECO:0000313" key="8">
    <source>
        <dbReference type="Ensembl" id="ENSLLEP00000040971.1"/>
    </source>
</evidence>
<dbReference type="AlphaFoldDB" id="A0A8C5QNY6"/>
<dbReference type="Ensembl" id="ENSLLET00000042627.1">
    <property type="protein sequence ID" value="ENSLLEP00000040971.1"/>
    <property type="gene ID" value="ENSLLEG00000026081.1"/>
</dbReference>
<evidence type="ECO:0000256" key="1">
    <source>
        <dbReference type="ARBA" id="ARBA00004167"/>
    </source>
</evidence>
<feature type="domain" description="FAM234A/B beta-propeller" evidence="7">
    <location>
        <begin position="78"/>
        <end position="546"/>
    </location>
</feature>
<evidence type="ECO:0000259" key="7">
    <source>
        <dbReference type="Pfam" id="PF23727"/>
    </source>
</evidence>
<dbReference type="InterPro" id="IPR055409">
    <property type="entry name" value="Beta-prop_FAM234A_B"/>
</dbReference>
<name>A0A8C5QNY6_9ANUR</name>
<evidence type="ECO:0000256" key="4">
    <source>
        <dbReference type="ARBA" id="ARBA00023136"/>
    </source>
</evidence>
<dbReference type="InterPro" id="IPR011047">
    <property type="entry name" value="Quinoprotein_ADH-like_sf"/>
</dbReference>
<keyword evidence="2 6" id="KW-0812">Transmembrane</keyword>
<protein>
    <recommendedName>
        <fullName evidence="7">FAM234A/B beta-propeller domain-containing protein</fullName>
    </recommendedName>
</protein>
<evidence type="ECO:0000256" key="6">
    <source>
        <dbReference type="SAM" id="Phobius"/>
    </source>
</evidence>
<dbReference type="SUPFAM" id="SSF50998">
    <property type="entry name" value="Quinoprotein alcohol dehydrogenase-like"/>
    <property type="match status" value="1"/>
</dbReference>
<dbReference type="Pfam" id="PF23727">
    <property type="entry name" value="Beta-prop_FAM234A_B"/>
    <property type="match status" value="1"/>
</dbReference>
<accession>A0A8C5QNY6</accession>
<dbReference type="Proteomes" id="UP000694569">
    <property type="component" value="Unplaced"/>
</dbReference>
<dbReference type="GO" id="GO:0016020">
    <property type="term" value="C:membrane"/>
    <property type="evidence" value="ECO:0007669"/>
    <property type="project" value="UniProtKB-SubCell"/>
</dbReference>
<organism evidence="8 9">
    <name type="scientific">Leptobrachium leishanense</name>
    <name type="common">Leishan spiny toad</name>
    <dbReference type="NCBI Taxonomy" id="445787"/>
    <lineage>
        <taxon>Eukaryota</taxon>
        <taxon>Metazoa</taxon>
        <taxon>Chordata</taxon>
        <taxon>Craniata</taxon>
        <taxon>Vertebrata</taxon>
        <taxon>Euteleostomi</taxon>
        <taxon>Amphibia</taxon>
        <taxon>Batrachia</taxon>
        <taxon>Anura</taxon>
        <taxon>Pelobatoidea</taxon>
        <taxon>Megophryidae</taxon>
        <taxon>Leptobrachium</taxon>
    </lineage>
</organism>
<reference evidence="8" key="2">
    <citation type="submission" date="2025-09" db="UniProtKB">
        <authorList>
            <consortium name="Ensembl"/>
        </authorList>
    </citation>
    <scope>IDENTIFICATION</scope>
</reference>